<dbReference type="Proteomes" id="UP000064249">
    <property type="component" value="Unassembled WGS sequence"/>
</dbReference>
<feature type="transmembrane region" description="Helical" evidence="7">
    <location>
        <begin position="216"/>
        <end position="238"/>
    </location>
</feature>
<feature type="domain" description="EamA" evidence="8">
    <location>
        <begin position="151"/>
        <end position="284"/>
    </location>
</feature>
<accession>A0A101FXQ3</accession>
<feature type="transmembrane region" description="Helical" evidence="7">
    <location>
        <begin position="122"/>
        <end position="140"/>
    </location>
</feature>
<dbReference type="InterPro" id="IPR000620">
    <property type="entry name" value="EamA_dom"/>
</dbReference>
<evidence type="ECO:0000256" key="6">
    <source>
        <dbReference type="ARBA" id="ARBA00023136"/>
    </source>
</evidence>
<feature type="transmembrane region" description="Helical" evidence="7">
    <location>
        <begin position="40"/>
        <end position="57"/>
    </location>
</feature>
<dbReference type="AlphaFoldDB" id="A0A101FXQ3"/>
<dbReference type="InterPro" id="IPR037185">
    <property type="entry name" value="EmrE-like"/>
</dbReference>
<evidence type="ECO:0000256" key="2">
    <source>
        <dbReference type="ARBA" id="ARBA00007362"/>
    </source>
</evidence>
<comment type="similarity">
    <text evidence="2">Belongs to the EamA transporter family.</text>
</comment>
<gene>
    <name evidence="9" type="ORF">XD73_0752</name>
</gene>
<dbReference type="SUPFAM" id="SSF103481">
    <property type="entry name" value="Multidrug resistance efflux transporter EmrE"/>
    <property type="match status" value="1"/>
</dbReference>
<feature type="transmembrane region" description="Helical" evidence="7">
    <location>
        <begin position="69"/>
        <end position="90"/>
    </location>
</feature>
<feature type="transmembrane region" description="Helical" evidence="7">
    <location>
        <begin position="181"/>
        <end position="204"/>
    </location>
</feature>
<keyword evidence="6 7" id="KW-0472">Membrane</keyword>
<evidence type="ECO:0000256" key="5">
    <source>
        <dbReference type="ARBA" id="ARBA00022989"/>
    </source>
</evidence>
<dbReference type="PANTHER" id="PTHR42920">
    <property type="entry name" value="OS03G0707200 PROTEIN-RELATED"/>
    <property type="match status" value="1"/>
</dbReference>
<keyword evidence="5 7" id="KW-1133">Transmembrane helix</keyword>
<dbReference type="EMBL" id="LGFU01000034">
    <property type="protein sequence ID" value="KUK46369.1"/>
    <property type="molecule type" value="Genomic_DNA"/>
</dbReference>
<dbReference type="Gene3D" id="1.10.3730.20">
    <property type="match status" value="1"/>
</dbReference>
<sequence>MNKQKIGLLLMILAAFGLGISVILMRIMTQSMEMPAYQIGIWRFVISGSLIWVIFGLRKGKQKFTNKRYLWLIGLGVIFSISGYTALFALNRLPSSLYIIILYIYPSLVVLYAMARKHPIPSLFWLALPMSFIGLVLTAYHPGEALVIDITGLIFTLINAVAMALYLILSEKGFRGVDDRLSGTSWVITGAMLVSLVLIPIFGLSLPNSGRERGILLIYSIFGTLMPVLSMNIGLQLLGAARGSVIISVQPVITVLMSVIFLDEVLTGQQWIGGLLVVIAVVVLQLSPDRKSRGIQVNRTIPDPE</sequence>
<feature type="domain" description="EamA" evidence="8">
    <location>
        <begin position="6"/>
        <end position="139"/>
    </location>
</feature>
<evidence type="ECO:0000256" key="3">
    <source>
        <dbReference type="ARBA" id="ARBA00022475"/>
    </source>
</evidence>
<evidence type="ECO:0000259" key="8">
    <source>
        <dbReference type="Pfam" id="PF00892"/>
    </source>
</evidence>
<organism evidence="9 10">
    <name type="scientific">Anaerolinea thermophila</name>
    <dbReference type="NCBI Taxonomy" id="167964"/>
    <lineage>
        <taxon>Bacteria</taxon>
        <taxon>Bacillati</taxon>
        <taxon>Chloroflexota</taxon>
        <taxon>Anaerolineae</taxon>
        <taxon>Anaerolineales</taxon>
        <taxon>Anaerolineaceae</taxon>
        <taxon>Anaerolinea</taxon>
    </lineage>
</organism>
<reference evidence="9 10" key="1">
    <citation type="journal article" date="2015" name="MBio">
        <title>Genome-Resolved Metagenomic Analysis Reveals Roles for Candidate Phyla and Other Microbial Community Members in Biogeochemical Transformations in Oil Reservoirs.</title>
        <authorList>
            <person name="Hu P."/>
            <person name="Tom L."/>
            <person name="Singh A."/>
            <person name="Thomas B.C."/>
            <person name="Baker B.J."/>
            <person name="Piceno Y.M."/>
            <person name="Andersen G.L."/>
            <person name="Banfield J.F."/>
        </authorList>
    </citation>
    <scope>NUCLEOTIDE SEQUENCE [LARGE SCALE GENOMIC DNA]</scope>
    <source>
        <strain evidence="9">46_16</strain>
    </source>
</reference>
<proteinExistence type="inferred from homology"/>
<evidence type="ECO:0000256" key="4">
    <source>
        <dbReference type="ARBA" id="ARBA00022692"/>
    </source>
</evidence>
<dbReference type="InterPro" id="IPR051258">
    <property type="entry name" value="Diverse_Substrate_Transporter"/>
</dbReference>
<keyword evidence="4 7" id="KW-0812">Transmembrane</keyword>
<comment type="caution">
    <text evidence="9">The sequence shown here is derived from an EMBL/GenBank/DDBJ whole genome shotgun (WGS) entry which is preliminary data.</text>
</comment>
<comment type="subcellular location">
    <subcellularLocation>
        <location evidence="1">Cell membrane</location>
        <topology evidence="1">Multi-pass membrane protein</topology>
    </subcellularLocation>
</comment>
<keyword evidence="3" id="KW-1003">Cell membrane</keyword>
<feature type="transmembrane region" description="Helical" evidence="7">
    <location>
        <begin position="245"/>
        <end position="262"/>
    </location>
</feature>
<evidence type="ECO:0000313" key="10">
    <source>
        <dbReference type="Proteomes" id="UP000064249"/>
    </source>
</evidence>
<feature type="transmembrane region" description="Helical" evidence="7">
    <location>
        <begin position="7"/>
        <end position="28"/>
    </location>
</feature>
<evidence type="ECO:0000256" key="1">
    <source>
        <dbReference type="ARBA" id="ARBA00004651"/>
    </source>
</evidence>
<dbReference type="Pfam" id="PF00892">
    <property type="entry name" value="EamA"/>
    <property type="match status" value="2"/>
</dbReference>
<name>A0A101FXQ3_9CHLR</name>
<feature type="transmembrane region" description="Helical" evidence="7">
    <location>
        <begin position="268"/>
        <end position="286"/>
    </location>
</feature>
<feature type="transmembrane region" description="Helical" evidence="7">
    <location>
        <begin position="146"/>
        <end position="169"/>
    </location>
</feature>
<feature type="transmembrane region" description="Helical" evidence="7">
    <location>
        <begin position="96"/>
        <end position="115"/>
    </location>
</feature>
<evidence type="ECO:0000256" key="7">
    <source>
        <dbReference type="SAM" id="Phobius"/>
    </source>
</evidence>
<dbReference type="GO" id="GO:0005886">
    <property type="term" value="C:plasma membrane"/>
    <property type="evidence" value="ECO:0007669"/>
    <property type="project" value="UniProtKB-SubCell"/>
</dbReference>
<evidence type="ECO:0000313" key="9">
    <source>
        <dbReference type="EMBL" id="KUK46369.1"/>
    </source>
</evidence>
<protein>
    <recommendedName>
        <fullName evidence="8">EamA domain-containing protein</fullName>
    </recommendedName>
</protein>
<dbReference type="PANTHER" id="PTHR42920:SF5">
    <property type="entry name" value="EAMA DOMAIN-CONTAINING PROTEIN"/>
    <property type="match status" value="1"/>
</dbReference>